<accession>L0DRR4</accession>
<organism evidence="2 3">
    <name type="scientific">Singulisphaera acidiphila (strain ATCC BAA-1392 / DSM 18658 / VKM B-2454 / MOB10)</name>
    <dbReference type="NCBI Taxonomy" id="886293"/>
    <lineage>
        <taxon>Bacteria</taxon>
        <taxon>Pseudomonadati</taxon>
        <taxon>Planctomycetota</taxon>
        <taxon>Planctomycetia</taxon>
        <taxon>Isosphaerales</taxon>
        <taxon>Isosphaeraceae</taxon>
        <taxon>Singulisphaera</taxon>
    </lineage>
</organism>
<keyword evidence="3" id="KW-1185">Reference proteome</keyword>
<geneLocation type="plasmid" evidence="2 3">
    <name>pSINAC03</name>
</geneLocation>
<protein>
    <submittedName>
        <fullName evidence="2">Uncharacterized protein</fullName>
    </submittedName>
</protein>
<proteinExistence type="predicted"/>
<keyword evidence="1" id="KW-0812">Transmembrane</keyword>
<dbReference type="Proteomes" id="UP000010798">
    <property type="component" value="Plasmid pSINAC03"/>
</dbReference>
<dbReference type="HOGENOM" id="CLU_1440175_0_0_0"/>
<feature type="transmembrane region" description="Helical" evidence="1">
    <location>
        <begin position="21"/>
        <end position="46"/>
    </location>
</feature>
<evidence type="ECO:0000256" key="1">
    <source>
        <dbReference type="SAM" id="Phobius"/>
    </source>
</evidence>
<evidence type="ECO:0000313" key="3">
    <source>
        <dbReference type="Proteomes" id="UP000010798"/>
    </source>
</evidence>
<dbReference type="EMBL" id="CP003367">
    <property type="protein sequence ID" value="AGA31703.1"/>
    <property type="molecule type" value="Genomic_DNA"/>
</dbReference>
<evidence type="ECO:0000313" key="2">
    <source>
        <dbReference type="EMBL" id="AGA31703.1"/>
    </source>
</evidence>
<keyword evidence="1" id="KW-0472">Membrane</keyword>
<keyword evidence="1" id="KW-1133">Transmembrane helix</keyword>
<gene>
    <name evidence="2" type="ordered locus">Sinac_7674</name>
</gene>
<keyword evidence="2" id="KW-0614">Plasmid</keyword>
<dbReference type="AlphaFoldDB" id="L0DRR4"/>
<sequence>MRLQINSVFLISLGRTRFYPWLNNGSFIMLRIASFWMVAVALLTAFTSDVKADEWFGMKEESRGHTRAKGNVEYREDGNDVVIKVNVWTKVRGRSRTGRGHAIYTIFKADGQVYRTIDARKYASTNVSQNERERDSSTEVRIPKAEFNSSLDTDELLVFAEEKGGMPNNINDMRNWLKSFSNEIDKAVSDVSKSAVGSVKEGGNWIVKKRR</sequence>
<dbReference type="KEGG" id="saci:Sinac_7674"/>
<name>L0DRR4_SINAD</name>
<reference evidence="2 3" key="1">
    <citation type="submission" date="2012-02" db="EMBL/GenBank/DDBJ databases">
        <title>Complete sequence of plasmid 3 of Singulisphaera acidiphila DSM 18658.</title>
        <authorList>
            <consortium name="US DOE Joint Genome Institute (JGI-PGF)"/>
            <person name="Lucas S."/>
            <person name="Copeland A."/>
            <person name="Lapidus A."/>
            <person name="Glavina del Rio T."/>
            <person name="Dalin E."/>
            <person name="Tice H."/>
            <person name="Bruce D."/>
            <person name="Goodwin L."/>
            <person name="Pitluck S."/>
            <person name="Peters L."/>
            <person name="Ovchinnikova G."/>
            <person name="Chertkov O."/>
            <person name="Kyrpides N."/>
            <person name="Mavromatis K."/>
            <person name="Ivanova N."/>
            <person name="Brettin T."/>
            <person name="Detter J.C."/>
            <person name="Han C."/>
            <person name="Larimer F."/>
            <person name="Land M."/>
            <person name="Hauser L."/>
            <person name="Markowitz V."/>
            <person name="Cheng J.-F."/>
            <person name="Hugenholtz P."/>
            <person name="Woyke T."/>
            <person name="Wu D."/>
            <person name="Tindall B."/>
            <person name="Pomrenke H."/>
            <person name="Brambilla E."/>
            <person name="Klenk H.-P."/>
            <person name="Eisen J.A."/>
        </authorList>
    </citation>
    <scope>NUCLEOTIDE SEQUENCE [LARGE SCALE GENOMIC DNA]</scope>
    <source>
        <strain evidence="3">ATCC BAA-1392 / DSM 18658 / VKM B-2454 / MOB10</strain>
        <plasmid evidence="2 3">pSINAC03</plasmid>
    </source>
</reference>